<dbReference type="WBParaSite" id="BXY_0225500.1">
    <property type="protein sequence ID" value="BXY_0225500.1"/>
    <property type="gene ID" value="BXY_0225500"/>
</dbReference>
<dbReference type="InterPro" id="IPR000980">
    <property type="entry name" value="SH2"/>
</dbReference>
<dbReference type="PROSITE" id="PS00383">
    <property type="entry name" value="TYR_PHOSPHATASE_1"/>
    <property type="match status" value="1"/>
</dbReference>
<keyword evidence="13" id="KW-1185">Reference proteome</keyword>
<dbReference type="SMART" id="SM00194">
    <property type="entry name" value="PTPc"/>
    <property type="match status" value="1"/>
</dbReference>
<dbReference type="InterPro" id="IPR029021">
    <property type="entry name" value="Prot-tyrosine_phosphatase-like"/>
</dbReference>
<evidence type="ECO:0000256" key="6">
    <source>
        <dbReference type="SAM" id="MobiDB-lite"/>
    </source>
</evidence>
<dbReference type="PANTHER" id="PTHR46257">
    <property type="entry name" value="TYROSINE-PROTEIN PHOSPHATASE CORKSCREW"/>
    <property type="match status" value="1"/>
</dbReference>
<evidence type="ECO:0000256" key="1">
    <source>
        <dbReference type="ARBA" id="ARBA00013064"/>
    </source>
</evidence>
<dbReference type="Proteomes" id="UP000659654">
    <property type="component" value="Unassembled WGS sequence"/>
</dbReference>
<feature type="compositionally biased region" description="Acidic residues" evidence="6">
    <location>
        <begin position="555"/>
        <end position="577"/>
    </location>
</feature>
<dbReference type="SMR" id="A0A1I7RNG9"/>
<sequence length="577" mass="66128">MDELRLTDFYYNVSGDRARELLFLYGSKGEFLIRPSESNPFDHTISIHRGNRVTHVKLSGKGGIHRLPTGQEFINLCALVQHLMETPNLLCEKDGVFIEVTKPVKIPAPESVVNIGQDRFFHIAINGLEAEELLSDEPNGTFLIRESTSVPGEYALSVKNDDSTLHVRIYHDDNKFRIVPKDNFRSLTELIENYKKTPMVQYTGTVVKLKQPLLSTKFTAASVDDRIEALIRTAKKPNARDGIAEEFDKIHHDKSCSLYVSCKEGRRPENVRKNRYRNVVPFDHTRIKLRPLDSESESSEFSDYINANLVKVLSNVPCYSEFSGVGKRYISTQGCLQHTISDFWHMIWQENVRIIVMTTKETERGRLKCSVYWPEKGEEHRYGQNHEFRVRLTKEESKGEYVIRQLELAYLQKGESIPTAVRHIFHYQFLAWEDNGCPSDAVLTFMDEINRVAVPRCPPDCGPMLVHCSAGIGRTGTYIVLDIIIAKIKQIGPHCAVDIPKTVRMVREQRATMVQTEAQYRFIYYAISTYMKMWRKEHALNEISAALPPPTVPNDDPDDELESNEEEYESEEDSDGS</sequence>
<feature type="domain" description="SH2" evidence="7">
    <location>
        <begin position="8"/>
        <end position="104"/>
    </location>
</feature>
<dbReference type="PROSITE" id="PS50055">
    <property type="entry name" value="TYR_PHOSPHATASE_PTP"/>
    <property type="match status" value="1"/>
</dbReference>
<dbReference type="EC" id="3.1.3.48" evidence="1"/>
<dbReference type="Proteomes" id="UP000095284">
    <property type="component" value="Unplaced"/>
</dbReference>
<dbReference type="GO" id="GO:0035556">
    <property type="term" value="P:intracellular signal transduction"/>
    <property type="evidence" value="ECO:0007669"/>
    <property type="project" value="TreeGrafter"/>
</dbReference>
<keyword evidence="3" id="KW-0904">Protein phosphatase</keyword>
<evidence type="ECO:0000313" key="10">
    <source>
        <dbReference type="EMBL" id="CAD5232092.1"/>
    </source>
</evidence>
<dbReference type="GO" id="GO:0030154">
    <property type="term" value="P:cell differentiation"/>
    <property type="evidence" value="ECO:0007669"/>
    <property type="project" value="TreeGrafter"/>
</dbReference>
<accession>A0A1I7RNG9</accession>
<dbReference type="GO" id="GO:0004726">
    <property type="term" value="F:non-membrane spanning protein tyrosine phosphatase activity"/>
    <property type="evidence" value="ECO:0007669"/>
    <property type="project" value="TreeGrafter"/>
</dbReference>
<evidence type="ECO:0000259" key="8">
    <source>
        <dbReference type="PROSITE" id="PS50055"/>
    </source>
</evidence>
<dbReference type="OrthoDB" id="8815311at2759"/>
<dbReference type="GO" id="GO:0000278">
    <property type="term" value="P:mitotic cell cycle"/>
    <property type="evidence" value="ECO:0007669"/>
    <property type="project" value="TreeGrafter"/>
</dbReference>
<dbReference type="Gene3D" id="3.90.190.10">
    <property type="entry name" value="Protein tyrosine phosphatase superfamily"/>
    <property type="match status" value="1"/>
</dbReference>
<evidence type="ECO:0000313" key="12">
    <source>
        <dbReference type="Proteomes" id="UP000095284"/>
    </source>
</evidence>
<name>A0A1I7RNG9_BURXY</name>
<dbReference type="InterPro" id="IPR016130">
    <property type="entry name" value="Tyr_Pase_AS"/>
</dbReference>
<feature type="domain" description="Tyrosine-protein phosphatase" evidence="8">
    <location>
        <begin position="243"/>
        <end position="530"/>
    </location>
</feature>
<dbReference type="InterPro" id="IPR052123">
    <property type="entry name" value="Non-rcpt_Tyr_Phosphatase"/>
</dbReference>
<evidence type="ECO:0000256" key="2">
    <source>
        <dbReference type="ARBA" id="ARBA00022801"/>
    </source>
</evidence>
<reference evidence="11" key="2">
    <citation type="submission" date="2020-08" db="EMBL/GenBank/DDBJ databases">
        <authorList>
            <person name="Kikuchi T."/>
        </authorList>
    </citation>
    <scope>NUCLEOTIDE SEQUENCE</scope>
    <source>
        <strain evidence="10">Ka4C1</strain>
    </source>
</reference>
<dbReference type="Proteomes" id="UP000582659">
    <property type="component" value="Unassembled WGS sequence"/>
</dbReference>
<dbReference type="PROSITE" id="PS50001">
    <property type="entry name" value="SH2"/>
    <property type="match status" value="2"/>
</dbReference>
<keyword evidence="2" id="KW-0378">Hydrolase</keyword>
<dbReference type="InterPro" id="IPR000242">
    <property type="entry name" value="PTP_cat"/>
</dbReference>
<dbReference type="InterPro" id="IPR036860">
    <property type="entry name" value="SH2_dom_sf"/>
</dbReference>
<protein>
    <recommendedName>
        <fullName evidence="1">protein-tyrosine-phosphatase</fullName>
        <ecNumber evidence="1">3.1.3.48</ecNumber>
    </recommendedName>
</protein>
<dbReference type="EMBL" id="CAJFDI010000005">
    <property type="protein sequence ID" value="CAD5232092.1"/>
    <property type="molecule type" value="Genomic_DNA"/>
</dbReference>
<evidence type="ECO:0000313" key="13">
    <source>
        <dbReference type="Proteomes" id="UP000659654"/>
    </source>
</evidence>
<dbReference type="InterPro" id="IPR000387">
    <property type="entry name" value="Tyr_Pase_dom"/>
</dbReference>
<dbReference type="AlphaFoldDB" id="A0A1I7RNG9"/>
<keyword evidence="4 5" id="KW-0727">SH2 domain</keyword>
<dbReference type="Pfam" id="PF00102">
    <property type="entry name" value="Y_phosphatase"/>
    <property type="match status" value="1"/>
</dbReference>
<dbReference type="GO" id="GO:0001784">
    <property type="term" value="F:phosphotyrosine residue binding"/>
    <property type="evidence" value="ECO:0007669"/>
    <property type="project" value="TreeGrafter"/>
</dbReference>
<reference evidence="14" key="1">
    <citation type="submission" date="2016-11" db="UniProtKB">
        <authorList>
            <consortium name="WormBaseParasite"/>
        </authorList>
    </citation>
    <scope>IDENTIFICATION</scope>
</reference>
<dbReference type="Pfam" id="PF00017">
    <property type="entry name" value="SH2"/>
    <property type="match status" value="2"/>
</dbReference>
<evidence type="ECO:0000256" key="5">
    <source>
        <dbReference type="PROSITE-ProRule" id="PRU00191"/>
    </source>
</evidence>
<dbReference type="EMBL" id="CAJFCV020000005">
    <property type="protein sequence ID" value="CAG9124003.1"/>
    <property type="molecule type" value="Genomic_DNA"/>
</dbReference>
<dbReference type="PRINTS" id="PR00700">
    <property type="entry name" value="PRTYPHPHTASE"/>
</dbReference>
<gene>
    <name evidence="10" type="ORF">BXYJ_LOCUS12183</name>
</gene>
<dbReference type="PANTHER" id="PTHR46257:SF3">
    <property type="entry name" value="TYROSINE-PROTEIN PHOSPHATASE CORKSCREW"/>
    <property type="match status" value="1"/>
</dbReference>
<dbReference type="PRINTS" id="PR00401">
    <property type="entry name" value="SH2DOMAIN"/>
</dbReference>
<dbReference type="SUPFAM" id="SSF52799">
    <property type="entry name" value="(Phosphotyrosine protein) phosphatases II"/>
    <property type="match status" value="1"/>
</dbReference>
<feature type="domain" description="Tyrosine specific protein phosphatases" evidence="9">
    <location>
        <begin position="443"/>
        <end position="521"/>
    </location>
</feature>
<evidence type="ECO:0000259" key="9">
    <source>
        <dbReference type="PROSITE" id="PS50056"/>
    </source>
</evidence>
<proteinExistence type="predicted"/>
<dbReference type="GO" id="GO:0005737">
    <property type="term" value="C:cytoplasm"/>
    <property type="evidence" value="ECO:0007669"/>
    <property type="project" value="TreeGrafter"/>
</dbReference>
<dbReference type="InterPro" id="IPR003595">
    <property type="entry name" value="Tyr_Pase_cat"/>
</dbReference>
<evidence type="ECO:0000313" key="11">
    <source>
        <dbReference type="EMBL" id="CAG9124003.1"/>
    </source>
</evidence>
<feature type="domain" description="SH2" evidence="7">
    <location>
        <begin position="120"/>
        <end position="213"/>
    </location>
</feature>
<dbReference type="Gene3D" id="3.30.505.10">
    <property type="entry name" value="SH2 domain"/>
    <property type="match status" value="2"/>
</dbReference>
<dbReference type="eggNOG" id="KOG0790">
    <property type="taxonomic scope" value="Eukaryota"/>
</dbReference>
<feature type="region of interest" description="Disordered" evidence="6">
    <location>
        <begin position="545"/>
        <end position="577"/>
    </location>
</feature>
<dbReference type="SMART" id="SM00404">
    <property type="entry name" value="PTPc_motif"/>
    <property type="match status" value="1"/>
</dbReference>
<dbReference type="SUPFAM" id="SSF55550">
    <property type="entry name" value="SH2 domain"/>
    <property type="match status" value="2"/>
</dbReference>
<organism evidence="12 14">
    <name type="scientific">Bursaphelenchus xylophilus</name>
    <name type="common">Pinewood nematode worm</name>
    <name type="synonym">Aphelenchoides xylophilus</name>
    <dbReference type="NCBI Taxonomy" id="6326"/>
    <lineage>
        <taxon>Eukaryota</taxon>
        <taxon>Metazoa</taxon>
        <taxon>Ecdysozoa</taxon>
        <taxon>Nematoda</taxon>
        <taxon>Chromadorea</taxon>
        <taxon>Rhabditida</taxon>
        <taxon>Tylenchina</taxon>
        <taxon>Tylenchomorpha</taxon>
        <taxon>Aphelenchoidea</taxon>
        <taxon>Aphelenchoididae</taxon>
        <taxon>Bursaphelenchus</taxon>
    </lineage>
</organism>
<evidence type="ECO:0000259" key="7">
    <source>
        <dbReference type="PROSITE" id="PS50001"/>
    </source>
</evidence>
<dbReference type="SMART" id="SM00252">
    <property type="entry name" value="SH2"/>
    <property type="match status" value="2"/>
</dbReference>
<dbReference type="PROSITE" id="PS50056">
    <property type="entry name" value="TYR_PHOSPHATASE_2"/>
    <property type="match status" value="1"/>
</dbReference>
<evidence type="ECO:0000313" key="14">
    <source>
        <dbReference type="WBParaSite" id="BXY_0225500.1"/>
    </source>
</evidence>
<evidence type="ECO:0000256" key="3">
    <source>
        <dbReference type="ARBA" id="ARBA00022912"/>
    </source>
</evidence>
<evidence type="ECO:0000256" key="4">
    <source>
        <dbReference type="ARBA" id="ARBA00022999"/>
    </source>
</evidence>